<dbReference type="EMBL" id="JBHTJA010000128">
    <property type="protein sequence ID" value="MFD0905328.1"/>
    <property type="molecule type" value="Genomic_DNA"/>
</dbReference>
<keyword evidence="2" id="KW-0812">Transmembrane</keyword>
<feature type="transmembrane region" description="Helical" evidence="2">
    <location>
        <begin position="69"/>
        <end position="92"/>
    </location>
</feature>
<dbReference type="RefSeq" id="WP_378306128.1">
    <property type="nucleotide sequence ID" value="NZ_JBHTJA010000128.1"/>
</dbReference>
<dbReference type="Proteomes" id="UP001596972">
    <property type="component" value="Unassembled WGS sequence"/>
</dbReference>
<evidence type="ECO:0000256" key="2">
    <source>
        <dbReference type="SAM" id="Phobius"/>
    </source>
</evidence>
<evidence type="ECO:0000256" key="1">
    <source>
        <dbReference type="SAM" id="MobiDB-lite"/>
    </source>
</evidence>
<feature type="compositionally biased region" description="Pro residues" evidence="1">
    <location>
        <begin position="1"/>
        <end position="24"/>
    </location>
</feature>
<comment type="caution">
    <text evidence="3">The sequence shown here is derived from an EMBL/GenBank/DDBJ whole genome shotgun (WGS) entry which is preliminary data.</text>
</comment>
<name>A0ABW3EXY2_9ACTN</name>
<feature type="region of interest" description="Disordered" evidence="1">
    <location>
        <begin position="1"/>
        <end position="63"/>
    </location>
</feature>
<organism evidence="3 4">
    <name type="scientific">Actinomadura sediminis</name>
    <dbReference type="NCBI Taxonomy" id="1038904"/>
    <lineage>
        <taxon>Bacteria</taxon>
        <taxon>Bacillati</taxon>
        <taxon>Actinomycetota</taxon>
        <taxon>Actinomycetes</taxon>
        <taxon>Streptosporangiales</taxon>
        <taxon>Thermomonosporaceae</taxon>
        <taxon>Actinomadura</taxon>
    </lineage>
</organism>
<sequence>MSGWNPPPPPGAPGGGPPGGPGVPPGARHAGPPAGAPGGPPAGPGGGPFPGAPGGAPVPPPPRKGRPGLLIGLPAGFIAVLVLLAVGLYAGYASATGHTLSTPSSVGDMSRDTEIEGEKAVVDARNQLETVITRATEHGITDFESAVYRDGDLTYLFVGGTGEHDAGVTDDQAYEVMPRLDRAIEEVFRSTYTGNAPVTYDASTSALKSSGLGDLEMSTSVTANVHTAAGTRTGFSYLRGWSTRTTFGLVVLGPGGSRELRESAELTHKMRQIRDAVED</sequence>
<feature type="compositionally biased region" description="Pro residues" evidence="1">
    <location>
        <begin position="34"/>
        <end position="43"/>
    </location>
</feature>
<protein>
    <submittedName>
        <fullName evidence="3">Uncharacterized protein</fullName>
    </submittedName>
</protein>
<keyword evidence="2" id="KW-0472">Membrane</keyword>
<proteinExistence type="predicted"/>
<keyword evidence="4" id="KW-1185">Reference proteome</keyword>
<accession>A0ABW3EXY2</accession>
<evidence type="ECO:0000313" key="3">
    <source>
        <dbReference type="EMBL" id="MFD0905328.1"/>
    </source>
</evidence>
<keyword evidence="2" id="KW-1133">Transmembrane helix</keyword>
<reference evidence="4" key="1">
    <citation type="journal article" date="2019" name="Int. J. Syst. Evol. Microbiol.">
        <title>The Global Catalogue of Microorganisms (GCM) 10K type strain sequencing project: providing services to taxonomists for standard genome sequencing and annotation.</title>
        <authorList>
            <consortium name="The Broad Institute Genomics Platform"/>
            <consortium name="The Broad Institute Genome Sequencing Center for Infectious Disease"/>
            <person name="Wu L."/>
            <person name="Ma J."/>
        </authorList>
    </citation>
    <scope>NUCLEOTIDE SEQUENCE [LARGE SCALE GENOMIC DNA]</scope>
    <source>
        <strain evidence="4">JCM 31202</strain>
    </source>
</reference>
<gene>
    <name evidence="3" type="ORF">ACFQ11_33480</name>
</gene>
<evidence type="ECO:0000313" key="4">
    <source>
        <dbReference type="Proteomes" id="UP001596972"/>
    </source>
</evidence>
<feature type="compositionally biased region" description="Gly residues" evidence="1">
    <location>
        <begin position="44"/>
        <end position="54"/>
    </location>
</feature>